<dbReference type="RefSeq" id="WP_131233152.1">
    <property type="nucleotide sequence ID" value="NZ_AP021854.1"/>
</dbReference>
<keyword evidence="2" id="KW-1185">Reference proteome</keyword>
<reference evidence="1 2" key="1">
    <citation type="submission" date="2024-07" db="EMBL/GenBank/DDBJ databases">
        <title>Genomic Encyclopedia of Type Strains, Phase V (KMG-V): Genome sequencing to study the core and pangenomes of soil and plant-associated prokaryotes.</title>
        <authorList>
            <person name="Whitman W."/>
        </authorList>
    </citation>
    <scope>NUCLEOTIDE SEQUENCE [LARGE SCALE GENOMIC DNA]</scope>
    <source>
        <strain evidence="1 2">USDA 152</strain>
    </source>
</reference>
<sequence>MASKACSSEGFQCFIGIFGYRSSQPDWWRQLPRLYLPQISRSRRRVWPPRARLAGVYFWADGSAQSIRLPTYDIGTRLLPVAPGSGISAANTYDPRATGYGISGGLGFVLPPGVSLSNIGTNGRIEFSGSYVNATASQAATAVSTLGSGYSLPQVGGITNFAGSVACGAGTSCVVSSTLGTSYSSWQVSGRYATDFKVSGVTITPSLAVFGGKSRNSQTLSETNLVFGGTASVRYDADTKLDWTDWGARAGLSGSVPVTDWLTFVAGGNAGLAMRRVSLTGSDSVNVFVGGVPFFAPTFSATTSSATTTAFVANAEASVNIKLAPSWALRAFGGLNYDNKVPGVSAPAVVLPFGFGGASTPVGVKYQAETSYYAGGGLTVRF</sequence>
<evidence type="ECO:0008006" key="3">
    <source>
        <dbReference type="Google" id="ProtNLM"/>
    </source>
</evidence>
<accession>A0ABV4FQK2</accession>
<dbReference type="EMBL" id="JBGBZJ010000003">
    <property type="protein sequence ID" value="MEY9453139.1"/>
    <property type="molecule type" value="Genomic_DNA"/>
</dbReference>
<name>A0ABV4FQK2_9BRAD</name>
<gene>
    <name evidence="1" type="ORF">ABIG07_002087</name>
</gene>
<evidence type="ECO:0000313" key="1">
    <source>
        <dbReference type="EMBL" id="MEY9453139.1"/>
    </source>
</evidence>
<evidence type="ECO:0000313" key="2">
    <source>
        <dbReference type="Proteomes" id="UP001565369"/>
    </source>
</evidence>
<comment type="caution">
    <text evidence="1">The sequence shown here is derived from an EMBL/GenBank/DDBJ whole genome shotgun (WGS) entry which is preliminary data.</text>
</comment>
<proteinExistence type="predicted"/>
<organism evidence="1 2">
    <name type="scientific">Bradyrhizobium ottawaense</name>
    <dbReference type="NCBI Taxonomy" id="931866"/>
    <lineage>
        <taxon>Bacteria</taxon>
        <taxon>Pseudomonadati</taxon>
        <taxon>Pseudomonadota</taxon>
        <taxon>Alphaproteobacteria</taxon>
        <taxon>Hyphomicrobiales</taxon>
        <taxon>Nitrobacteraceae</taxon>
        <taxon>Bradyrhizobium</taxon>
    </lineage>
</organism>
<protein>
    <recommendedName>
        <fullName evidence="3">Porin</fullName>
    </recommendedName>
</protein>
<dbReference type="Proteomes" id="UP001565369">
    <property type="component" value="Unassembled WGS sequence"/>
</dbReference>